<feature type="domain" description="Zn(2)-C6 fungal-type" evidence="3">
    <location>
        <begin position="22"/>
        <end position="62"/>
    </location>
</feature>
<dbReference type="GO" id="GO:0000981">
    <property type="term" value="F:DNA-binding transcription factor activity, RNA polymerase II-specific"/>
    <property type="evidence" value="ECO:0007669"/>
    <property type="project" value="InterPro"/>
</dbReference>
<dbReference type="CDD" id="cd00067">
    <property type="entry name" value="GAL4"/>
    <property type="match status" value="1"/>
</dbReference>
<evidence type="ECO:0000259" key="3">
    <source>
        <dbReference type="PROSITE" id="PS50048"/>
    </source>
</evidence>
<keyword evidence="5" id="KW-1185">Reference proteome</keyword>
<feature type="region of interest" description="Disordered" evidence="2">
    <location>
        <begin position="66"/>
        <end position="97"/>
    </location>
</feature>
<dbReference type="SUPFAM" id="SSF57701">
    <property type="entry name" value="Zn2/Cys6 DNA-binding domain"/>
    <property type="match status" value="1"/>
</dbReference>
<evidence type="ECO:0000313" key="4">
    <source>
        <dbReference type="EMBL" id="KAK4184790.1"/>
    </source>
</evidence>
<feature type="compositionally biased region" description="Basic residues" evidence="2">
    <location>
        <begin position="67"/>
        <end position="79"/>
    </location>
</feature>
<dbReference type="InterPro" id="IPR001138">
    <property type="entry name" value="Zn2Cys6_DnaBD"/>
</dbReference>
<feature type="region of interest" description="Disordered" evidence="2">
    <location>
        <begin position="232"/>
        <end position="261"/>
    </location>
</feature>
<sequence>MAGYNIAASSQPADSEQPLRHACDRCHSQKLRCPRSIDPEKATANPDEPCSRCRKAGMPCIVSLRGKAGRPSKISKKKSVSNAKPSTSSTSTRAFRTQEREFPTPVFNAPNPLDRAADMVKSWGQDAEDRLAGVLGLESTSPIAMPSPRMFDDMLDMDKTPPVSRSSGGRGPFDGMAPGGGMASTNHYEPFLMDFDPTSLDLPDFYMNDLTNPLSHPQPTVHTISLQALQKNIPIDPPRPGPFDQIPSPPPSSSQTPPLFSSTECYRKLSDLNARILPSLARANSSSSAQILKDVVGFCGELIDTARKSMPHFSASSQSNTPSCSRRASTATDMSLDSAYCSLSGNMSRRPSHDKLDDFGMMDQSVPESAVIFLLLGCYTQILRLFEVTTNCLWQQHCDSSSSSSTSTTPTPTMPPSTLGMMDMSMMMMLTDSDSPSASIETGMQAVGPLLEASLAVHTVTYLLSRLNRALTVPESGDPTFHAGSGSWERSFLGGKELDDGLLGRAFGEIREREQWLMRRTQLLQQRINKCHI</sequence>
<accession>A0AAN6WNZ9</accession>
<feature type="compositionally biased region" description="Pro residues" evidence="2">
    <location>
        <begin position="235"/>
        <end position="252"/>
    </location>
</feature>
<dbReference type="PROSITE" id="PS50048">
    <property type="entry name" value="ZN2_CY6_FUNGAL_2"/>
    <property type="match status" value="1"/>
</dbReference>
<comment type="caution">
    <text evidence="4">The sequence shown here is derived from an EMBL/GenBank/DDBJ whole genome shotgun (WGS) entry which is preliminary data.</text>
</comment>
<protein>
    <submittedName>
        <fullName evidence="4">Ascofuranone/ascochlorin biosynthesis clusters transcription regulator</fullName>
    </submittedName>
</protein>
<dbReference type="EMBL" id="MU864474">
    <property type="protein sequence ID" value="KAK4184790.1"/>
    <property type="molecule type" value="Genomic_DNA"/>
</dbReference>
<evidence type="ECO:0000313" key="5">
    <source>
        <dbReference type="Proteomes" id="UP001302126"/>
    </source>
</evidence>
<evidence type="ECO:0000256" key="1">
    <source>
        <dbReference type="ARBA" id="ARBA00023242"/>
    </source>
</evidence>
<organism evidence="4 5">
    <name type="scientific">Podospora australis</name>
    <dbReference type="NCBI Taxonomy" id="1536484"/>
    <lineage>
        <taxon>Eukaryota</taxon>
        <taxon>Fungi</taxon>
        <taxon>Dikarya</taxon>
        <taxon>Ascomycota</taxon>
        <taxon>Pezizomycotina</taxon>
        <taxon>Sordariomycetes</taxon>
        <taxon>Sordariomycetidae</taxon>
        <taxon>Sordariales</taxon>
        <taxon>Podosporaceae</taxon>
        <taxon>Podospora</taxon>
    </lineage>
</organism>
<name>A0AAN6WNZ9_9PEZI</name>
<dbReference type="GO" id="GO:0008270">
    <property type="term" value="F:zinc ion binding"/>
    <property type="evidence" value="ECO:0007669"/>
    <property type="project" value="InterPro"/>
</dbReference>
<evidence type="ECO:0000256" key="2">
    <source>
        <dbReference type="SAM" id="MobiDB-lite"/>
    </source>
</evidence>
<proteinExistence type="predicted"/>
<gene>
    <name evidence="4" type="ORF">QBC35DRAFT_454926</name>
</gene>
<dbReference type="AlphaFoldDB" id="A0AAN6WNZ9"/>
<reference evidence="4" key="1">
    <citation type="journal article" date="2023" name="Mol. Phylogenet. Evol.">
        <title>Genome-scale phylogeny and comparative genomics of the fungal order Sordariales.</title>
        <authorList>
            <person name="Hensen N."/>
            <person name="Bonometti L."/>
            <person name="Westerberg I."/>
            <person name="Brannstrom I.O."/>
            <person name="Guillou S."/>
            <person name="Cros-Aarteil S."/>
            <person name="Calhoun S."/>
            <person name="Haridas S."/>
            <person name="Kuo A."/>
            <person name="Mondo S."/>
            <person name="Pangilinan J."/>
            <person name="Riley R."/>
            <person name="LaButti K."/>
            <person name="Andreopoulos B."/>
            <person name="Lipzen A."/>
            <person name="Chen C."/>
            <person name="Yan M."/>
            <person name="Daum C."/>
            <person name="Ng V."/>
            <person name="Clum A."/>
            <person name="Steindorff A."/>
            <person name="Ohm R.A."/>
            <person name="Martin F."/>
            <person name="Silar P."/>
            <person name="Natvig D.O."/>
            <person name="Lalanne C."/>
            <person name="Gautier V."/>
            <person name="Ament-Velasquez S.L."/>
            <person name="Kruys A."/>
            <person name="Hutchinson M.I."/>
            <person name="Powell A.J."/>
            <person name="Barry K."/>
            <person name="Miller A.N."/>
            <person name="Grigoriev I.V."/>
            <person name="Debuchy R."/>
            <person name="Gladieux P."/>
            <person name="Hiltunen Thoren M."/>
            <person name="Johannesson H."/>
        </authorList>
    </citation>
    <scope>NUCLEOTIDE SEQUENCE</scope>
    <source>
        <strain evidence="4">PSN309</strain>
    </source>
</reference>
<keyword evidence="1" id="KW-0539">Nucleus</keyword>
<dbReference type="Pfam" id="PF00172">
    <property type="entry name" value="Zn_clus"/>
    <property type="match status" value="1"/>
</dbReference>
<feature type="region of interest" description="Disordered" evidence="2">
    <location>
        <begin position="1"/>
        <end position="20"/>
    </location>
</feature>
<dbReference type="InterPro" id="IPR036864">
    <property type="entry name" value="Zn2-C6_fun-type_DNA-bd_sf"/>
</dbReference>
<dbReference type="SMART" id="SM00066">
    <property type="entry name" value="GAL4"/>
    <property type="match status" value="1"/>
</dbReference>
<dbReference type="Proteomes" id="UP001302126">
    <property type="component" value="Unassembled WGS sequence"/>
</dbReference>
<dbReference type="Gene3D" id="4.10.240.10">
    <property type="entry name" value="Zn(2)-C6 fungal-type DNA-binding domain"/>
    <property type="match status" value="1"/>
</dbReference>
<reference evidence="4" key="2">
    <citation type="submission" date="2023-05" db="EMBL/GenBank/DDBJ databases">
        <authorList>
            <consortium name="Lawrence Berkeley National Laboratory"/>
            <person name="Steindorff A."/>
            <person name="Hensen N."/>
            <person name="Bonometti L."/>
            <person name="Westerberg I."/>
            <person name="Brannstrom I.O."/>
            <person name="Guillou S."/>
            <person name="Cros-Aarteil S."/>
            <person name="Calhoun S."/>
            <person name="Haridas S."/>
            <person name="Kuo A."/>
            <person name="Mondo S."/>
            <person name="Pangilinan J."/>
            <person name="Riley R."/>
            <person name="Labutti K."/>
            <person name="Andreopoulos B."/>
            <person name="Lipzen A."/>
            <person name="Chen C."/>
            <person name="Yanf M."/>
            <person name="Daum C."/>
            <person name="Ng V."/>
            <person name="Clum A."/>
            <person name="Ohm R."/>
            <person name="Martin F."/>
            <person name="Silar P."/>
            <person name="Natvig D."/>
            <person name="Lalanne C."/>
            <person name="Gautier V."/>
            <person name="Ament-Velasquez S.L."/>
            <person name="Kruys A."/>
            <person name="Hutchinson M.I."/>
            <person name="Powell A.J."/>
            <person name="Barry K."/>
            <person name="Miller A.N."/>
            <person name="Grigoriev I.V."/>
            <person name="Debuchy R."/>
            <person name="Gladieux P."/>
            <person name="Thoren M.H."/>
            <person name="Johannesson H."/>
        </authorList>
    </citation>
    <scope>NUCLEOTIDE SEQUENCE</scope>
    <source>
        <strain evidence="4">PSN309</strain>
    </source>
</reference>